<keyword evidence="5 16" id="KW-0728">SH3 domain</keyword>
<dbReference type="GO" id="GO:0030175">
    <property type="term" value="C:filopodium"/>
    <property type="evidence" value="ECO:0007669"/>
    <property type="project" value="UniProtKB-SubCell"/>
</dbReference>
<dbReference type="GO" id="GO:0051017">
    <property type="term" value="P:actin filament bundle assembly"/>
    <property type="evidence" value="ECO:0007669"/>
    <property type="project" value="Ensembl"/>
</dbReference>
<feature type="domain" description="IMD" evidence="19">
    <location>
        <begin position="1"/>
        <end position="250"/>
    </location>
</feature>
<evidence type="ECO:0000256" key="5">
    <source>
        <dbReference type="ARBA" id="ARBA00022443"/>
    </source>
</evidence>
<dbReference type="GO" id="GO:0005829">
    <property type="term" value="C:cytosol"/>
    <property type="evidence" value="ECO:0007669"/>
    <property type="project" value="Ensembl"/>
</dbReference>
<evidence type="ECO:0000256" key="14">
    <source>
        <dbReference type="ARBA" id="ARBA00044812"/>
    </source>
</evidence>
<dbReference type="FunFam" id="1.20.1270.60:FF:000011">
    <property type="entry name" value="Brain-specific angiogenesis inhibitor 1-associated protein 2"/>
    <property type="match status" value="1"/>
</dbReference>
<dbReference type="GO" id="GO:0048167">
    <property type="term" value="P:regulation of synaptic plasticity"/>
    <property type="evidence" value="ECO:0007669"/>
    <property type="project" value="Ensembl"/>
</dbReference>
<dbReference type="InterPro" id="IPR030128">
    <property type="entry name" value="BAIP2_I-BAR_dom"/>
</dbReference>
<reference evidence="20" key="3">
    <citation type="submission" date="2025-09" db="UniProtKB">
        <authorList>
            <consortium name="Ensembl"/>
        </authorList>
    </citation>
    <scope>IDENTIFICATION</scope>
</reference>
<gene>
    <name evidence="20" type="primary">BAIAP2</name>
</gene>
<reference evidence="20 21" key="1">
    <citation type="submission" date="2013-03" db="EMBL/GenBank/DDBJ databases">
        <authorList>
            <person name="Warren W."/>
            <person name="Wilson R.K."/>
        </authorList>
    </citation>
    <scope>NUCLEOTIDE SEQUENCE</scope>
</reference>
<dbReference type="GO" id="GO:0051764">
    <property type="term" value="P:actin crosslink formation"/>
    <property type="evidence" value="ECO:0007669"/>
    <property type="project" value="Ensembl"/>
</dbReference>
<accession>A0A2K5VEX2</accession>
<dbReference type="Proteomes" id="UP000233100">
    <property type="component" value="Chromosome 16"/>
</dbReference>
<evidence type="ECO:0000313" key="21">
    <source>
        <dbReference type="Proteomes" id="UP000233100"/>
    </source>
</evidence>
<dbReference type="InterPro" id="IPR001452">
    <property type="entry name" value="SH3_domain"/>
</dbReference>
<dbReference type="GO" id="GO:0016358">
    <property type="term" value="P:dendrite development"/>
    <property type="evidence" value="ECO:0007669"/>
    <property type="project" value="Ensembl"/>
</dbReference>
<dbReference type="GO" id="GO:0007009">
    <property type="term" value="P:plasma membrane organization"/>
    <property type="evidence" value="ECO:0007669"/>
    <property type="project" value="InterPro"/>
</dbReference>
<feature type="compositionally biased region" description="Polar residues" evidence="17">
    <location>
        <begin position="351"/>
        <end position="360"/>
    </location>
</feature>
<evidence type="ECO:0000256" key="1">
    <source>
        <dbReference type="ARBA" id="ARBA00004170"/>
    </source>
</evidence>
<name>A0A2K5VEX2_MACFA</name>
<dbReference type="Pfam" id="PF07653">
    <property type="entry name" value="SH3_2"/>
    <property type="match status" value="1"/>
</dbReference>
<reference evidence="20" key="2">
    <citation type="submission" date="2025-08" db="UniProtKB">
        <authorList>
            <consortium name="Ensembl"/>
        </authorList>
    </citation>
    <scope>IDENTIFICATION</scope>
</reference>
<evidence type="ECO:0000256" key="15">
    <source>
        <dbReference type="ARBA" id="ARBA00076559"/>
    </source>
</evidence>
<dbReference type="CDD" id="cd07646">
    <property type="entry name" value="I-BAR_IMD_IRSp53"/>
    <property type="match status" value="1"/>
</dbReference>
<comment type="subcellular location">
    <subcellularLocation>
        <location evidence="4">Cell projection</location>
        <location evidence="4">Filopodium</location>
    </subcellularLocation>
    <subcellularLocation>
        <location evidence="3">Cell projection</location>
        <location evidence="3">Ruffle</location>
    </subcellularLocation>
    <subcellularLocation>
        <location evidence="2">Cytoplasm</location>
        <location evidence="2">Cytoskeleton</location>
    </subcellularLocation>
    <subcellularLocation>
        <location evidence="1">Membrane</location>
        <topology evidence="1">Peripheral membrane protein</topology>
    </subcellularLocation>
</comment>
<dbReference type="GO" id="GO:0015629">
    <property type="term" value="C:actin cytoskeleton"/>
    <property type="evidence" value="ECO:0007669"/>
    <property type="project" value="Ensembl"/>
</dbReference>
<dbReference type="GO" id="GO:0001726">
    <property type="term" value="C:ruffle"/>
    <property type="evidence" value="ECO:0007669"/>
    <property type="project" value="UniProtKB-SubCell"/>
</dbReference>
<dbReference type="Bgee" id="ENSMFAG00000043088">
    <property type="expression patterns" value="Expressed in temporal lobe and 13 other cell types or tissues"/>
</dbReference>
<dbReference type="GO" id="GO:0070064">
    <property type="term" value="F:proline-rich region binding"/>
    <property type="evidence" value="ECO:0007669"/>
    <property type="project" value="Ensembl"/>
</dbReference>
<dbReference type="InterPro" id="IPR035594">
    <property type="entry name" value="BAIP2_SH3"/>
</dbReference>
<dbReference type="GeneTree" id="ENSGT00940000153560"/>
<protein>
    <recommendedName>
        <fullName evidence="13">BAR/IMD domain-containing adapter protein 2</fullName>
    </recommendedName>
    <alternativeName>
        <fullName evidence="14">Brain-specific angiogenesis inhibitor 1-associated protein 2</fullName>
    </alternativeName>
    <alternativeName>
        <fullName evidence="15">Insulin receptor substrate protein of 53 kDa</fullName>
    </alternativeName>
</protein>
<dbReference type="PANTHER" id="PTHR14206">
    <property type="entry name" value="BRAIN-SPECIFIC ANGIOGENESIS INHIBITOR 1-ASSOCIATED PROTEIN 2"/>
    <property type="match status" value="1"/>
</dbReference>
<dbReference type="Gene3D" id="1.20.1270.60">
    <property type="entry name" value="Arfaptin homology (AH) domain/BAR domain"/>
    <property type="match status" value="1"/>
</dbReference>
<keyword evidence="7" id="KW-0597">Phosphoprotein</keyword>
<dbReference type="SUPFAM" id="SSF50044">
    <property type="entry name" value="SH3-domain"/>
    <property type="match status" value="1"/>
</dbReference>
<evidence type="ECO:0000256" key="10">
    <source>
        <dbReference type="ARBA" id="ARBA00023212"/>
    </source>
</evidence>
<dbReference type="SMART" id="SM00326">
    <property type="entry name" value="SH3"/>
    <property type="match status" value="1"/>
</dbReference>
<dbReference type="InterPro" id="IPR036028">
    <property type="entry name" value="SH3-like_dom_sf"/>
</dbReference>
<feature type="domain" description="SH3" evidence="18">
    <location>
        <begin position="436"/>
        <end position="499"/>
    </location>
</feature>
<dbReference type="PROSITE" id="PS50002">
    <property type="entry name" value="SH3"/>
    <property type="match status" value="1"/>
</dbReference>
<evidence type="ECO:0000259" key="19">
    <source>
        <dbReference type="PROSITE" id="PS51338"/>
    </source>
</evidence>
<evidence type="ECO:0000256" key="16">
    <source>
        <dbReference type="PROSITE-ProRule" id="PRU00192"/>
    </source>
</evidence>
<evidence type="ECO:0000256" key="7">
    <source>
        <dbReference type="ARBA" id="ARBA00022553"/>
    </source>
</evidence>
<dbReference type="AlphaFoldDB" id="A0A2K5VEX2"/>
<dbReference type="GO" id="GO:0042802">
    <property type="term" value="F:identical protein binding"/>
    <property type="evidence" value="ECO:0007669"/>
    <property type="project" value="Ensembl"/>
</dbReference>
<keyword evidence="21" id="KW-1185">Reference proteome</keyword>
<evidence type="ECO:0000256" key="6">
    <source>
        <dbReference type="ARBA" id="ARBA00022490"/>
    </source>
</evidence>
<evidence type="ECO:0000256" key="2">
    <source>
        <dbReference type="ARBA" id="ARBA00004245"/>
    </source>
</evidence>
<evidence type="ECO:0000256" key="11">
    <source>
        <dbReference type="ARBA" id="ARBA00023273"/>
    </source>
</evidence>
<dbReference type="GO" id="GO:0005654">
    <property type="term" value="C:nucleoplasm"/>
    <property type="evidence" value="ECO:0007669"/>
    <property type="project" value="TreeGrafter"/>
</dbReference>
<dbReference type="InterPro" id="IPR027681">
    <property type="entry name" value="IRSp53/IRTKS/Pinkbar"/>
</dbReference>
<dbReference type="PROSITE" id="PS51338">
    <property type="entry name" value="IMD"/>
    <property type="match status" value="1"/>
</dbReference>
<dbReference type="GO" id="GO:0008093">
    <property type="term" value="F:cytoskeletal anchor activity"/>
    <property type="evidence" value="ECO:0007669"/>
    <property type="project" value="InterPro"/>
</dbReference>
<keyword evidence="6" id="KW-0963">Cytoplasm</keyword>
<dbReference type="GO" id="GO:0098685">
    <property type="term" value="C:Schaffer collateral - CA1 synapse"/>
    <property type="evidence" value="ECO:0007669"/>
    <property type="project" value="Ensembl"/>
</dbReference>
<dbReference type="CDD" id="cd11915">
    <property type="entry name" value="SH3_Irsp53"/>
    <property type="match status" value="1"/>
</dbReference>
<dbReference type="SUPFAM" id="SSF103657">
    <property type="entry name" value="BAR/IMD domain-like"/>
    <property type="match status" value="1"/>
</dbReference>
<dbReference type="GO" id="GO:0008360">
    <property type="term" value="P:regulation of cell shape"/>
    <property type="evidence" value="ECO:0007669"/>
    <property type="project" value="Ensembl"/>
</dbReference>
<evidence type="ECO:0000256" key="13">
    <source>
        <dbReference type="ARBA" id="ARBA00044790"/>
    </source>
</evidence>
<comment type="function">
    <text evidence="12">Adapter protein that links membrane-bound small G-proteins to cytoplasmic effector proteins. Necessary for CDC42-mediated reorganization of the actin cytoskeleton and for RAC1-mediated membrane ruffling. Involved in the regulation of the actin cytoskeleton by WASF family members and the Arp2/3 complex. Plays a role in neurite growth. Acts syngeristically with ENAH to promote filipodia formation. Plays a role in the reorganization of the actin cytoskeleton in response to bacterial infection. Participates in actin bundling when associated with EPS8, promoting filopodial protrusions.</text>
</comment>
<dbReference type="InterPro" id="IPR013606">
    <property type="entry name" value="I-BAR_dom"/>
</dbReference>
<evidence type="ECO:0000256" key="8">
    <source>
        <dbReference type="ARBA" id="ARBA00023054"/>
    </source>
</evidence>
<dbReference type="GO" id="GO:0030838">
    <property type="term" value="P:positive regulation of actin filament polymerization"/>
    <property type="evidence" value="ECO:0007669"/>
    <property type="project" value="TreeGrafter"/>
</dbReference>
<evidence type="ECO:0000256" key="12">
    <source>
        <dbReference type="ARBA" id="ARBA00025545"/>
    </source>
</evidence>
<dbReference type="PANTHER" id="PTHR14206:SF3">
    <property type="entry name" value="BRAIN-SPECIFIC ANGIOGENESIS INHIBITOR 1-ASSOCIATED PROTEIN 2"/>
    <property type="match status" value="1"/>
</dbReference>
<dbReference type="Gene3D" id="2.30.30.40">
    <property type="entry name" value="SH3 Domains"/>
    <property type="match status" value="1"/>
</dbReference>
<dbReference type="Pfam" id="PF08397">
    <property type="entry name" value="IMD"/>
    <property type="match status" value="1"/>
</dbReference>
<evidence type="ECO:0000256" key="4">
    <source>
        <dbReference type="ARBA" id="ARBA00004486"/>
    </source>
</evidence>
<feature type="compositionally biased region" description="Polar residues" evidence="17">
    <location>
        <begin position="410"/>
        <end position="429"/>
    </location>
</feature>
<sequence length="596" mass="65144">MSLTRSEEMHRLTENVYKTIMEQFNPSLRNFIAMGKNYEKALAGVTYAAKGYFDALVKMGELASESQGSKELGDVLFQMAEVHRQIQNQLEEMLKSFHNELLTQLEQKVELDSRYLSAALKKYQTEQRSKGDALDKCQAELKKLRKKSQGSKNPQKYSDKELQYIDAISNKQGELENYVSDGYKTALTEERRRFCFLVEKQCAVAKNSAAYHSKGKELLAQKLPLWQQACADPSKIPERAVQLMQQAASNGATLPSALSASKSNLVISDPIPGAKPLPVPPELAPFVGVSVASGKLHGCGWVGQLLSGLGAARVRSPRPPAEGLEVEGSLSPGLARGGLQQQPALPPSLQRMSAQDSTPIMNGVAGPDGEDYSPWADRKAAQPKSLSPPQPQSKLSDSYSNTLPVRKSVTPKNSYAATENKTLPRSSSMAAGLERNGRMRVKAIFSHAAGDNSTLLSFKEGDLITLLVPEARDGWHYGESEKTKMRGWFPFSYTRVLDSDGSDRLHMSLQQGKSSSTGNLLDKDDLAIPPPDYGAASRAFPAQTTSGFKQRPYSVAVPAFSQGLDDYGARSMSRNPFAHVQLKPTVTNDRSAPLLS</sequence>
<proteinExistence type="predicted"/>
<keyword evidence="8" id="KW-0175">Coiled coil</keyword>
<evidence type="ECO:0000313" key="20">
    <source>
        <dbReference type="Ensembl" id="ENSMFAP00000023267.2"/>
    </source>
</evidence>
<dbReference type="Ensembl" id="ENSMFAT00000031402.2">
    <property type="protein sequence ID" value="ENSMFAP00000023267.2"/>
    <property type="gene ID" value="ENSMFAG00000043088.2"/>
</dbReference>
<dbReference type="FunFam" id="2.30.30.40:FF:000018">
    <property type="entry name" value="Brain-specific angiogenesis inhibitor 1-associated protein 2"/>
    <property type="match status" value="1"/>
</dbReference>
<keyword evidence="11" id="KW-0966">Cell projection</keyword>
<keyword evidence="9" id="KW-0472">Membrane</keyword>
<keyword evidence="10" id="KW-0206">Cytoskeleton</keyword>
<evidence type="ECO:0000256" key="3">
    <source>
        <dbReference type="ARBA" id="ARBA00004466"/>
    </source>
</evidence>
<evidence type="ECO:0000259" key="18">
    <source>
        <dbReference type="PROSITE" id="PS50002"/>
    </source>
</evidence>
<organism evidence="20 21">
    <name type="scientific">Macaca fascicularis</name>
    <name type="common">Crab-eating macaque</name>
    <name type="synonym">Cynomolgus monkey</name>
    <dbReference type="NCBI Taxonomy" id="9541"/>
    <lineage>
        <taxon>Eukaryota</taxon>
        <taxon>Metazoa</taxon>
        <taxon>Chordata</taxon>
        <taxon>Craniata</taxon>
        <taxon>Vertebrata</taxon>
        <taxon>Euteleostomi</taxon>
        <taxon>Mammalia</taxon>
        <taxon>Eutheria</taxon>
        <taxon>Euarchontoglires</taxon>
        <taxon>Primates</taxon>
        <taxon>Haplorrhini</taxon>
        <taxon>Catarrhini</taxon>
        <taxon>Cercopithecidae</taxon>
        <taxon>Cercopithecinae</taxon>
        <taxon>Macaca</taxon>
    </lineage>
</organism>
<dbReference type="InterPro" id="IPR027267">
    <property type="entry name" value="AH/BAR_dom_sf"/>
</dbReference>
<evidence type="ECO:0000256" key="17">
    <source>
        <dbReference type="SAM" id="MobiDB-lite"/>
    </source>
</evidence>
<dbReference type="GO" id="GO:0043005">
    <property type="term" value="C:neuron projection"/>
    <property type="evidence" value="ECO:0007669"/>
    <property type="project" value="Ensembl"/>
</dbReference>
<feature type="region of interest" description="Disordered" evidence="17">
    <location>
        <begin position="314"/>
        <end position="431"/>
    </location>
</feature>
<dbReference type="GO" id="GO:0005886">
    <property type="term" value="C:plasma membrane"/>
    <property type="evidence" value="ECO:0007669"/>
    <property type="project" value="Ensembl"/>
</dbReference>
<evidence type="ECO:0000256" key="9">
    <source>
        <dbReference type="ARBA" id="ARBA00023136"/>
    </source>
</evidence>
<feature type="compositionally biased region" description="Low complexity" evidence="17">
    <location>
        <begin position="339"/>
        <end position="350"/>
    </location>
</feature>